<dbReference type="CDD" id="cd00118">
    <property type="entry name" value="LysM"/>
    <property type="match status" value="2"/>
</dbReference>
<dbReference type="InterPro" id="IPR036779">
    <property type="entry name" value="LysM_dom_sf"/>
</dbReference>
<dbReference type="EMBL" id="RPFJ01000002">
    <property type="protein sequence ID" value="RPE00235.1"/>
    <property type="molecule type" value="Genomic_DNA"/>
</dbReference>
<dbReference type="OrthoDB" id="9815002at2"/>
<accession>A0A3N4NVV4</accession>
<evidence type="ECO:0000313" key="4">
    <source>
        <dbReference type="Proteomes" id="UP000270856"/>
    </source>
</evidence>
<dbReference type="PROSITE" id="PS00922">
    <property type="entry name" value="TRANSGLYCOSYLASE"/>
    <property type="match status" value="1"/>
</dbReference>
<dbReference type="PANTHER" id="PTHR33734:SF22">
    <property type="entry name" value="MEMBRANE-BOUND LYTIC MUREIN TRANSGLYCOSYLASE D"/>
    <property type="match status" value="1"/>
</dbReference>
<sequence>MKNSLYIFILLLPSLLFSQKNNNEISDNKDINTKKTLKINADSLKVNPPKLIDHEDANLIDSLWLAALKQSDLGYDFEYVNPDEEITDTLNSELSTEILKERLAYLNSKTPFNVEYNPSLERLIKHYLKTRKKSLGILMGRAEYYFPMFEEHLDKYNIPLEIKYLAIVESALRPRARSRVGASGLWQFMYYTGKQFNLEVNSYVDERHDPLRATEAACKFLSQLYDTFNDWDLALAAYNSGPGNVSKAIRRSGGSRNYWNIRHNLPRETAGYLPAFYATLYLMEYAKEHNIKAQKFITQRFETDTVIVKQQITFDQINKVLETDNELLEELNPQYKLKIIPYVKGKNYTLRLPVHLIGKFVSNEEQIYAYAKEDLAKREKQLPKFQTSPERIRYRVRNGDYLGKIAQRYGVGVSQIKRWNGLRSNNLRIGQRLTIYPRNFKTASSSSTKSVTKKTKTPTPTGDYTTYTVKKGDSLWIISKKFPKVSVQQIKDWNNIWSVKNLKPGTKLKIYKS</sequence>
<dbReference type="CDD" id="cd16894">
    <property type="entry name" value="MltD-like"/>
    <property type="match status" value="1"/>
</dbReference>
<dbReference type="RefSeq" id="WP_123896471.1">
    <property type="nucleotide sequence ID" value="NZ_RPFJ01000002.1"/>
</dbReference>
<feature type="domain" description="LysM" evidence="2">
    <location>
        <begin position="465"/>
        <end position="510"/>
    </location>
</feature>
<dbReference type="InterPro" id="IPR023346">
    <property type="entry name" value="Lysozyme-like_dom_sf"/>
</dbReference>
<comment type="caution">
    <text evidence="3">The sequence shown here is derived from an EMBL/GenBank/DDBJ whole genome shotgun (WGS) entry which is preliminary data.</text>
</comment>
<dbReference type="GO" id="GO:0016020">
    <property type="term" value="C:membrane"/>
    <property type="evidence" value="ECO:0007669"/>
    <property type="project" value="InterPro"/>
</dbReference>
<proteinExistence type="inferred from homology"/>
<reference evidence="3 4" key="1">
    <citation type="submission" date="2018-11" db="EMBL/GenBank/DDBJ databases">
        <title>Aureibaculum marinum gen. nov., sp. nov., a member of the family Flavobacteriaceae isolated from the Bohai Sea.</title>
        <authorList>
            <person name="Ji X."/>
        </authorList>
    </citation>
    <scope>NUCLEOTIDE SEQUENCE [LARGE SCALE GENOMIC DNA]</scope>
    <source>
        <strain evidence="3 4">BH-SD17</strain>
    </source>
</reference>
<dbReference type="InterPro" id="IPR000189">
    <property type="entry name" value="Transglyc_AS"/>
</dbReference>
<dbReference type="PROSITE" id="PS51782">
    <property type="entry name" value="LYSM"/>
    <property type="match status" value="2"/>
</dbReference>
<gene>
    <name evidence="3" type="ORF">EGM88_02935</name>
</gene>
<dbReference type="AlphaFoldDB" id="A0A3N4NVV4"/>
<organism evidence="3 4">
    <name type="scientific">Aureibaculum marinum</name>
    <dbReference type="NCBI Taxonomy" id="2487930"/>
    <lineage>
        <taxon>Bacteria</taxon>
        <taxon>Pseudomonadati</taxon>
        <taxon>Bacteroidota</taxon>
        <taxon>Flavobacteriia</taxon>
        <taxon>Flavobacteriales</taxon>
        <taxon>Flavobacteriaceae</taxon>
        <taxon>Aureibaculum</taxon>
    </lineage>
</organism>
<dbReference type="Pfam" id="PF01464">
    <property type="entry name" value="SLT"/>
    <property type="match status" value="1"/>
</dbReference>
<comment type="similarity">
    <text evidence="1">Belongs to the transglycosylase Slt family.</text>
</comment>
<dbReference type="Pfam" id="PF01476">
    <property type="entry name" value="LysM"/>
    <property type="match status" value="2"/>
</dbReference>
<dbReference type="Proteomes" id="UP000270856">
    <property type="component" value="Unassembled WGS sequence"/>
</dbReference>
<dbReference type="GO" id="GO:0008932">
    <property type="term" value="F:lytic endotransglycosylase activity"/>
    <property type="evidence" value="ECO:0007669"/>
    <property type="project" value="TreeGrafter"/>
</dbReference>
<evidence type="ECO:0000256" key="1">
    <source>
        <dbReference type="ARBA" id="ARBA00007734"/>
    </source>
</evidence>
<feature type="domain" description="LysM" evidence="2">
    <location>
        <begin position="392"/>
        <end position="435"/>
    </location>
</feature>
<dbReference type="PANTHER" id="PTHR33734">
    <property type="entry name" value="LYSM DOMAIN-CONTAINING GPI-ANCHORED PROTEIN 2"/>
    <property type="match status" value="1"/>
</dbReference>
<keyword evidence="4" id="KW-1185">Reference proteome</keyword>
<evidence type="ECO:0000259" key="2">
    <source>
        <dbReference type="PROSITE" id="PS51782"/>
    </source>
</evidence>
<dbReference type="SUPFAM" id="SSF53955">
    <property type="entry name" value="Lysozyme-like"/>
    <property type="match status" value="1"/>
</dbReference>
<protein>
    <submittedName>
        <fullName evidence="3">LysM peptidoglycan-binding domain-containing protein</fullName>
    </submittedName>
</protein>
<dbReference type="InterPro" id="IPR018392">
    <property type="entry name" value="LysM"/>
</dbReference>
<dbReference type="GO" id="GO:0000270">
    <property type="term" value="P:peptidoglycan metabolic process"/>
    <property type="evidence" value="ECO:0007669"/>
    <property type="project" value="InterPro"/>
</dbReference>
<dbReference type="InterPro" id="IPR008258">
    <property type="entry name" value="Transglycosylase_SLT_dom_1"/>
</dbReference>
<evidence type="ECO:0000313" key="3">
    <source>
        <dbReference type="EMBL" id="RPE00235.1"/>
    </source>
</evidence>
<name>A0A3N4NVV4_9FLAO</name>
<dbReference type="Gene3D" id="3.10.350.10">
    <property type="entry name" value="LysM domain"/>
    <property type="match status" value="2"/>
</dbReference>
<dbReference type="SMART" id="SM00257">
    <property type="entry name" value="LysM"/>
    <property type="match status" value="2"/>
</dbReference>
<dbReference type="Gene3D" id="1.10.530.10">
    <property type="match status" value="1"/>
</dbReference>
<dbReference type="SUPFAM" id="SSF54106">
    <property type="entry name" value="LysM domain"/>
    <property type="match status" value="2"/>
</dbReference>